<dbReference type="SUPFAM" id="SSF51735">
    <property type="entry name" value="NAD(P)-binding Rossmann-fold domains"/>
    <property type="match status" value="1"/>
</dbReference>
<dbReference type="EMBL" id="FOLM01000008">
    <property type="protein sequence ID" value="SFC98382.1"/>
    <property type="molecule type" value="Genomic_DNA"/>
</dbReference>
<feature type="domain" description="NAD(P)-binding" evidence="1">
    <location>
        <begin position="21"/>
        <end position="120"/>
    </location>
</feature>
<dbReference type="STRING" id="910347.SAMN05421773_10859"/>
<proteinExistence type="predicted"/>
<dbReference type="Gene3D" id="3.40.50.720">
    <property type="entry name" value="NAD(P)-binding Rossmann-like Domain"/>
    <property type="match status" value="1"/>
</dbReference>
<organism evidence="2 3">
    <name type="scientific">Streptomyces aidingensis</name>
    <dbReference type="NCBI Taxonomy" id="910347"/>
    <lineage>
        <taxon>Bacteria</taxon>
        <taxon>Bacillati</taxon>
        <taxon>Actinomycetota</taxon>
        <taxon>Actinomycetes</taxon>
        <taxon>Kitasatosporales</taxon>
        <taxon>Streptomycetaceae</taxon>
        <taxon>Streptomyces</taxon>
    </lineage>
</organism>
<dbReference type="Proteomes" id="UP000199207">
    <property type="component" value="Unassembled WGS sequence"/>
</dbReference>
<evidence type="ECO:0000259" key="1">
    <source>
        <dbReference type="Pfam" id="PF13460"/>
    </source>
</evidence>
<keyword evidence="3" id="KW-1185">Reference proteome</keyword>
<sequence>MVDAVTAAGHEAVTVARSRGVDLLTGAGLDAALAGVDTVVDATNVRSIREKTAVEFFAAAGRNLLAAEEKAGVGHHVTLSIVGVDRIPGYGYYRAKLRQEELVRSGRVPWTVLRATQFHEFAGQMLDQVPGPVAPVPRMHVQPVAAREVAGRLAEVASGPAQRMAPEFAGPKEEEVVDMARRLLRARGRRRWLVPFTFPGAAGAAMTGDALLPDGPGPRGTQTFQEWLGEAAG</sequence>
<protein>
    <submittedName>
        <fullName evidence="2">Uncharacterized conserved protein YbjT, contains NAD(P)-binding and DUF2867 domains</fullName>
    </submittedName>
</protein>
<gene>
    <name evidence="2" type="ORF">SAMN05421773_10859</name>
</gene>
<evidence type="ECO:0000313" key="2">
    <source>
        <dbReference type="EMBL" id="SFC98382.1"/>
    </source>
</evidence>
<dbReference type="InterPro" id="IPR036291">
    <property type="entry name" value="NAD(P)-bd_dom_sf"/>
</dbReference>
<accession>A0A1I1NM85</accession>
<dbReference type="AlphaFoldDB" id="A0A1I1NM85"/>
<dbReference type="InterPro" id="IPR016040">
    <property type="entry name" value="NAD(P)-bd_dom"/>
</dbReference>
<name>A0A1I1NM85_9ACTN</name>
<dbReference type="Pfam" id="PF13460">
    <property type="entry name" value="NAD_binding_10"/>
    <property type="match status" value="1"/>
</dbReference>
<evidence type="ECO:0000313" key="3">
    <source>
        <dbReference type="Proteomes" id="UP000199207"/>
    </source>
</evidence>
<reference evidence="2 3" key="1">
    <citation type="submission" date="2016-10" db="EMBL/GenBank/DDBJ databases">
        <authorList>
            <person name="de Groot N.N."/>
        </authorList>
    </citation>
    <scope>NUCLEOTIDE SEQUENCE [LARGE SCALE GENOMIC DNA]</scope>
    <source>
        <strain evidence="2 3">CGMCC 4.5739</strain>
    </source>
</reference>